<keyword evidence="3" id="KW-1185">Reference proteome</keyword>
<reference evidence="3" key="1">
    <citation type="journal article" date="2019" name="Int. J. Syst. Evol. Microbiol.">
        <title>The Global Catalogue of Microorganisms (GCM) 10K type strain sequencing project: providing services to taxonomists for standard genome sequencing and annotation.</title>
        <authorList>
            <consortium name="The Broad Institute Genomics Platform"/>
            <consortium name="The Broad Institute Genome Sequencing Center for Infectious Disease"/>
            <person name="Wu L."/>
            <person name="Ma J."/>
        </authorList>
    </citation>
    <scope>NUCLEOTIDE SEQUENCE [LARGE SCALE GENOMIC DNA]</scope>
    <source>
        <strain evidence="3">JCM 3399</strain>
    </source>
</reference>
<evidence type="ECO:0000256" key="1">
    <source>
        <dbReference type="SAM" id="MobiDB-lite"/>
    </source>
</evidence>
<organism evidence="2 3">
    <name type="scientific">Streptomyces albospinus</name>
    <dbReference type="NCBI Taxonomy" id="285515"/>
    <lineage>
        <taxon>Bacteria</taxon>
        <taxon>Bacillati</taxon>
        <taxon>Actinomycetota</taxon>
        <taxon>Actinomycetes</taxon>
        <taxon>Kitasatosporales</taxon>
        <taxon>Streptomycetaceae</taxon>
        <taxon>Streptomyces</taxon>
    </lineage>
</organism>
<gene>
    <name evidence="2" type="ORF">GCM10010211_73580</name>
</gene>
<protein>
    <recommendedName>
        <fullName evidence="4">Transposase</fullName>
    </recommendedName>
</protein>
<feature type="region of interest" description="Disordered" evidence="1">
    <location>
        <begin position="67"/>
        <end position="107"/>
    </location>
</feature>
<dbReference type="EMBL" id="BMRP01000049">
    <property type="protein sequence ID" value="GGU95711.1"/>
    <property type="molecule type" value="Genomic_DNA"/>
</dbReference>
<dbReference type="Proteomes" id="UP000654471">
    <property type="component" value="Unassembled WGS sequence"/>
</dbReference>
<evidence type="ECO:0000313" key="3">
    <source>
        <dbReference type="Proteomes" id="UP000654471"/>
    </source>
</evidence>
<proteinExistence type="predicted"/>
<sequence>MLFVLFWDLIRVTGASPMSRNGKSQATKGAIGANRAGQKWLKFRHACGWSRLRRWIGRCASLYDRHTFQREVPPPSRDKRQAGASSERTPRRYGPHAGSDAALGDRA</sequence>
<evidence type="ECO:0008006" key="4">
    <source>
        <dbReference type="Google" id="ProtNLM"/>
    </source>
</evidence>
<evidence type="ECO:0000313" key="2">
    <source>
        <dbReference type="EMBL" id="GGU95711.1"/>
    </source>
</evidence>
<name>A0ABQ2VPD3_9ACTN</name>
<accession>A0ABQ2VPD3</accession>
<comment type="caution">
    <text evidence="2">The sequence shown here is derived from an EMBL/GenBank/DDBJ whole genome shotgun (WGS) entry which is preliminary data.</text>
</comment>